<dbReference type="Gene3D" id="2.130.10.10">
    <property type="entry name" value="YVTN repeat-like/Quinoprotein amine dehydrogenase"/>
    <property type="match status" value="1"/>
</dbReference>
<dbReference type="EMBL" id="CP025299">
    <property type="protein sequence ID" value="AUG30955.1"/>
    <property type="molecule type" value="Genomic_DNA"/>
</dbReference>
<dbReference type="PANTHER" id="PTHR30344">
    <property type="entry name" value="6-PHOSPHOGLUCONOLACTONASE-RELATED"/>
    <property type="match status" value="1"/>
</dbReference>
<dbReference type="GO" id="GO:0017057">
    <property type="term" value="F:6-phosphogluconolactonase activity"/>
    <property type="evidence" value="ECO:0007669"/>
    <property type="project" value="TreeGrafter"/>
</dbReference>
<dbReference type="InterPro" id="IPR019405">
    <property type="entry name" value="Lactonase_7-beta_prop"/>
</dbReference>
<accession>A0A2K9DBL2</accession>
<evidence type="ECO:0000313" key="3">
    <source>
        <dbReference type="Proteomes" id="UP000233276"/>
    </source>
</evidence>
<gene>
    <name evidence="2" type="ORF">CXR34_16790</name>
</gene>
<dbReference type="InterPro" id="IPR050282">
    <property type="entry name" value="Cycloisomerase_2"/>
</dbReference>
<dbReference type="InterPro" id="IPR015943">
    <property type="entry name" value="WD40/YVTN_repeat-like_dom_sf"/>
</dbReference>
<evidence type="ECO:0000313" key="2">
    <source>
        <dbReference type="EMBL" id="AUG30955.1"/>
    </source>
</evidence>
<sequence>MRFLLGGYTADGGGAAEGIGVLLAGDPDDASAAGELSRCAAPAVRADSPSWITWHPTLPVLYAALEHRGLVQAFRRIGDESFAPLGEPVAAGEAVCHVAVAPSGDAVVAACWGDGRLVRVRLDGEGRPVAAADLAAAEDPYALGGISATPPRPSRAHHVRFLPRNTVATTDLGFDLVRFWHGDGGQGSRDVVLPRGTGPRHSRWHPSGHLFVVTELSTELYALAPDPNGQWRVVAGVPLSPAALPGDAAAELAFSRDGRYVYAGLRGSNTLAVLEVRGDGAELRPVALVDAGVEGPRHHVVVRDTVLVAGQLSHEVVALALDERTGVPGRARRRVDAPSPTCVLPAS</sequence>
<reference evidence="2 3" key="1">
    <citation type="submission" date="2017-12" db="EMBL/GenBank/DDBJ databases">
        <title>Isolation and characterization of estrogens degradatiion strain Microbacterium hominis SJTG1.</title>
        <authorList>
            <person name="Xiong W."/>
            <person name="Yin C."/>
            <person name="Zheng D."/>
            <person name="Liang R."/>
        </authorList>
    </citation>
    <scope>NUCLEOTIDE SEQUENCE [LARGE SCALE GENOMIC DNA]</scope>
    <source>
        <strain evidence="2 3">SJTG1</strain>
    </source>
</reference>
<name>A0A2K9DBL2_9MICO</name>
<dbReference type="KEGG" id="mhos:CXR34_16790"/>
<dbReference type="SUPFAM" id="SSF51004">
    <property type="entry name" value="C-terminal (heme d1) domain of cytochrome cd1-nitrite reductase"/>
    <property type="match status" value="1"/>
</dbReference>
<evidence type="ECO:0000256" key="1">
    <source>
        <dbReference type="ARBA" id="ARBA00005564"/>
    </source>
</evidence>
<comment type="similarity">
    <text evidence="1">Belongs to the cycloisomerase 2 family.</text>
</comment>
<proteinExistence type="inferred from homology"/>
<organism evidence="2 3">
    <name type="scientific">Microbacterium hominis</name>
    <dbReference type="NCBI Taxonomy" id="162426"/>
    <lineage>
        <taxon>Bacteria</taxon>
        <taxon>Bacillati</taxon>
        <taxon>Actinomycetota</taxon>
        <taxon>Actinomycetes</taxon>
        <taxon>Micrococcales</taxon>
        <taxon>Microbacteriaceae</taxon>
        <taxon>Microbacterium</taxon>
    </lineage>
</organism>
<protein>
    <submittedName>
        <fullName evidence="2">3-carboxymuconate cyclase</fullName>
    </submittedName>
</protein>
<dbReference type="Pfam" id="PF10282">
    <property type="entry name" value="Lactonase"/>
    <property type="match status" value="1"/>
</dbReference>
<dbReference type="InterPro" id="IPR011048">
    <property type="entry name" value="Haem_d1_sf"/>
</dbReference>
<dbReference type="Proteomes" id="UP000233276">
    <property type="component" value="Chromosome"/>
</dbReference>
<dbReference type="AlphaFoldDB" id="A0A2K9DBL2"/>
<dbReference type="RefSeq" id="WP_101307069.1">
    <property type="nucleotide sequence ID" value="NZ_CP025299.1"/>
</dbReference>
<dbReference type="PANTHER" id="PTHR30344:SF1">
    <property type="entry name" value="6-PHOSPHOGLUCONOLACTONASE"/>
    <property type="match status" value="1"/>
</dbReference>